<dbReference type="GO" id="GO:0032053">
    <property type="term" value="P:ciliary basal body organization"/>
    <property type="evidence" value="ECO:0007669"/>
    <property type="project" value="TreeGrafter"/>
</dbReference>
<feature type="region of interest" description="Disordered" evidence="2">
    <location>
        <begin position="103"/>
        <end position="144"/>
    </location>
</feature>
<feature type="compositionally biased region" description="Polar residues" evidence="2">
    <location>
        <begin position="869"/>
        <end position="879"/>
    </location>
</feature>
<evidence type="ECO:0000256" key="2">
    <source>
        <dbReference type="SAM" id="MobiDB-lite"/>
    </source>
</evidence>
<gene>
    <name evidence="3" type="ORF">EPR50_G00013820</name>
</gene>
<feature type="region of interest" description="Disordered" evidence="2">
    <location>
        <begin position="712"/>
        <end position="734"/>
    </location>
</feature>
<dbReference type="InterPro" id="IPR033207">
    <property type="entry name" value="CCP110"/>
</dbReference>
<sequence>MEDYDKFVQHRLSHLRKSEEGHGKPLAASSLIRFYGQPILPPLLSGEQREEMQRHRDAAQKAAVHRKLKEDSRMAYVQTILHSVQLRKTPTLEELLQESEINTKSSYSRDTSGGSVSQSNLFIGPKDSLSLSPPGRKEQDGVSLPPFTSTTYSAFFTSNVTPQQSYQERCLIDQHYNKHGSQPSSLNGVSHQSVSSGYLTLDKFENTPSVSERIHAERESHGFGSSDGAYENNMGGFFLHNTTNTIAKMPDIISHPPIDGEELESSGLESSICSNVIVVKDICCTLLQEDSVICDHLPVEKSDSSHLDSTEGEGNLPFTTVLDTEEDHSLDRIEGPVSSSENSDISDNLESSQTSNTHRIPTTELQISHDPRESEPADNHVDEAKPSEEPHRLSLQALLKKSQEYRRRQRMLRNQAKNTQIQERTQEQTRAEEQSLSDKENDEFPYMGSVTADGKKTQERRGTLIQSVETSQNKSWENERVVESEFFGGKANFKSEISHLTGDGKPKEMTSVEEETILKNNKLNISQEVITEPQQISTFPLQPTPIETSPVQEAFHLTTCPAAFYSGVGKYHTIPAPNFCRSPVHRKSKGSIQDGDDGEAVAAAKTSKRKVLVDTGLIEDHKVDEVNLGHKTSNSAVPFTVNLMVEGDVTSVSARSSQHIDQLESNLSSLKVMISDLESTLTGNLKNRSQTESNARSEVTFKGIKHSRQSDCDYWEDKPRNDDGSNEAEQDQRYREWQRRQLLDNFKNMQEDTETELSISDKDNVSIIVQVKETDAVNVSELRLVKTLATERAKEKGTCNEGLAKSYGQRGGSKKPTAKCVLSVTQQQRIPDVFRNVPSATTASPNVSVPLDTSNHPVESRNETAVDGHNSTHSPSINQSYDVEAPSGLWLLEGSGSDMGSKGHLVQEEHLTPESGGESHGGVSKVKRRLLMHVTEETGERSADVSRGATSVVRPNASTPRDAQPLAAVRWYEGHGGQDKQEHLKQTHAAQVRALQEEHRRQQEELLQALAVRYRLLQSVSFPCSMSSSRLGDKLTISTLSQPSSPLSGRCRPLLLAAVKGFLARRLLKTERVAQLVRTIRDTHQFLQALQQQSPGRGKFCSRQDLLLQERVTLQLRAARYEVHDIFFSLSAGERMQLINWDRELARERELRRQSGHTGNPRGKSSLSTATQKSLERKRGMMIQKKVAERHTGVVTRTGHNTGFSAEQPPETKRGQFRANPQRVPKSTHSSRPR</sequence>
<feature type="region of interest" description="Disordered" evidence="2">
    <location>
        <begin position="1150"/>
        <end position="1234"/>
    </location>
</feature>
<evidence type="ECO:0000313" key="4">
    <source>
        <dbReference type="Proteomes" id="UP000295070"/>
    </source>
</evidence>
<dbReference type="PANTHER" id="PTHR13594">
    <property type="entry name" value="CENTRIOLAR COILED-COIL PROTEIN OF 110 KDA"/>
    <property type="match status" value="1"/>
</dbReference>
<dbReference type="GO" id="GO:0007099">
    <property type="term" value="P:centriole replication"/>
    <property type="evidence" value="ECO:0007669"/>
    <property type="project" value="InterPro"/>
</dbReference>
<dbReference type="GO" id="GO:0032465">
    <property type="term" value="P:regulation of cytokinesis"/>
    <property type="evidence" value="ECO:0007669"/>
    <property type="project" value="InterPro"/>
</dbReference>
<feature type="compositionally biased region" description="Polar residues" evidence="2">
    <location>
        <begin position="1163"/>
        <end position="1173"/>
    </location>
</feature>
<accession>A0A484DK32</accession>
<reference evidence="3 4" key="1">
    <citation type="submission" date="2019-01" db="EMBL/GenBank/DDBJ databases">
        <title>A chromosome-scale genome assembly of the yellow perch, Perca flavescens.</title>
        <authorList>
            <person name="Feron R."/>
            <person name="Morvezen R."/>
            <person name="Bestin A."/>
            <person name="Haffray P."/>
            <person name="Klopp C."/>
            <person name="Zahm M."/>
            <person name="Cabau C."/>
            <person name="Roques C."/>
            <person name="Donnadieu C."/>
            <person name="Bouchez O."/>
            <person name="Christie M."/>
            <person name="Larson W."/>
            <person name="Guiguen Y."/>
        </authorList>
    </citation>
    <scope>NUCLEOTIDE SEQUENCE [LARGE SCALE GENOMIC DNA]</scope>
    <source>
        <strain evidence="3">YP-PL-M2</strain>
        <tissue evidence="3">Blood</tissue>
    </source>
</reference>
<dbReference type="AlphaFoldDB" id="A0A484DK32"/>
<keyword evidence="4" id="KW-1185">Reference proteome</keyword>
<feature type="region of interest" description="Disordered" evidence="2">
    <location>
        <begin position="326"/>
        <end position="394"/>
    </location>
</feature>
<organism evidence="3 4">
    <name type="scientific">Perca flavescens</name>
    <name type="common">American yellow perch</name>
    <name type="synonym">Morone flavescens</name>
    <dbReference type="NCBI Taxonomy" id="8167"/>
    <lineage>
        <taxon>Eukaryota</taxon>
        <taxon>Metazoa</taxon>
        <taxon>Chordata</taxon>
        <taxon>Craniata</taxon>
        <taxon>Vertebrata</taxon>
        <taxon>Euteleostomi</taxon>
        <taxon>Actinopterygii</taxon>
        <taxon>Neopterygii</taxon>
        <taxon>Teleostei</taxon>
        <taxon>Neoteleostei</taxon>
        <taxon>Acanthomorphata</taxon>
        <taxon>Eupercaria</taxon>
        <taxon>Perciformes</taxon>
        <taxon>Percoidei</taxon>
        <taxon>Percidae</taxon>
        <taxon>Percinae</taxon>
        <taxon>Perca</taxon>
    </lineage>
</organism>
<feature type="region of interest" description="Disordered" evidence="2">
    <location>
        <begin position="841"/>
        <end position="879"/>
    </location>
</feature>
<dbReference type="Pfam" id="PF16025">
    <property type="entry name" value="CaM_bind"/>
    <property type="match status" value="1"/>
</dbReference>
<feature type="coiled-coil region" evidence="1">
    <location>
        <begin position="985"/>
        <end position="1012"/>
    </location>
</feature>
<proteinExistence type="predicted"/>
<evidence type="ECO:0000313" key="3">
    <source>
        <dbReference type="EMBL" id="TDH15841.1"/>
    </source>
</evidence>
<comment type="caution">
    <text evidence="3">The sequence shown here is derived from an EMBL/GenBank/DDBJ whole genome shotgun (WGS) entry which is preliminary data.</text>
</comment>
<dbReference type="Proteomes" id="UP000295070">
    <property type="component" value="Chromosome 2"/>
</dbReference>
<dbReference type="EMBL" id="SCKG01000002">
    <property type="protein sequence ID" value="TDH15841.1"/>
    <property type="molecule type" value="Genomic_DNA"/>
</dbReference>
<dbReference type="GO" id="GO:0005814">
    <property type="term" value="C:centriole"/>
    <property type="evidence" value="ECO:0007669"/>
    <property type="project" value="InterPro"/>
</dbReference>
<name>A0A484DK32_PERFV</name>
<feature type="compositionally biased region" description="Basic and acidic residues" evidence="2">
    <location>
        <begin position="367"/>
        <end position="392"/>
    </location>
</feature>
<feature type="compositionally biased region" description="Polar residues" evidence="2">
    <location>
        <begin position="337"/>
        <end position="366"/>
    </location>
</feature>
<feature type="region of interest" description="Disordered" evidence="2">
    <location>
        <begin position="412"/>
        <end position="461"/>
    </location>
</feature>
<dbReference type="PANTHER" id="PTHR13594:SF2">
    <property type="entry name" value="SI:CH73-100L22.3"/>
    <property type="match status" value="1"/>
</dbReference>
<evidence type="ECO:0008006" key="5">
    <source>
        <dbReference type="Google" id="ProtNLM"/>
    </source>
</evidence>
<keyword evidence="1" id="KW-0175">Coiled coil</keyword>
<dbReference type="STRING" id="8167.A0A484DK32"/>
<feature type="compositionally biased region" description="Basic and acidic residues" evidence="2">
    <location>
        <begin position="712"/>
        <end position="723"/>
    </location>
</feature>
<feature type="region of interest" description="Disordered" evidence="2">
    <location>
        <begin position="937"/>
        <end position="961"/>
    </location>
</feature>
<feature type="compositionally biased region" description="Polar residues" evidence="2">
    <location>
        <begin position="103"/>
        <end position="121"/>
    </location>
</feature>
<dbReference type="GO" id="GO:1903723">
    <property type="term" value="P:negative regulation of centriole elongation"/>
    <property type="evidence" value="ECO:0007669"/>
    <property type="project" value="TreeGrafter"/>
</dbReference>
<protein>
    <recommendedName>
        <fullName evidence="5">Centriolar coiled-coil protein of 110 kDa</fullName>
    </recommendedName>
</protein>
<evidence type="ECO:0000256" key="1">
    <source>
        <dbReference type="SAM" id="Coils"/>
    </source>
</evidence>
<feature type="compositionally biased region" description="Basic and acidic residues" evidence="2">
    <location>
        <begin position="424"/>
        <end position="439"/>
    </location>
</feature>
<feature type="compositionally biased region" description="Polar residues" evidence="2">
    <location>
        <begin position="841"/>
        <end position="857"/>
    </location>
</feature>